<gene>
    <name evidence="1" type="ORF">GC098_13970</name>
</gene>
<dbReference type="InterPro" id="IPR036412">
    <property type="entry name" value="HAD-like_sf"/>
</dbReference>
<keyword evidence="1" id="KW-0378">Hydrolase</keyword>
<comment type="caution">
    <text evidence="1">The sequence shown here is derived from an EMBL/GenBank/DDBJ whole genome shotgun (WGS) entry which is preliminary data.</text>
</comment>
<keyword evidence="2" id="KW-1185">Reference proteome</keyword>
<dbReference type="Pfam" id="PF00702">
    <property type="entry name" value="Hydrolase"/>
    <property type="match status" value="1"/>
</dbReference>
<proteinExistence type="predicted"/>
<dbReference type="GO" id="GO:0016787">
    <property type="term" value="F:hydrolase activity"/>
    <property type="evidence" value="ECO:0007669"/>
    <property type="project" value="UniProtKB-KW"/>
</dbReference>
<organism evidence="1 2">
    <name type="scientific">Paenibacillus phytorum</name>
    <dbReference type="NCBI Taxonomy" id="2654977"/>
    <lineage>
        <taxon>Bacteria</taxon>
        <taxon>Bacillati</taxon>
        <taxon>Bacillota</taxon>
        <taxon>Bacilli</taxon>
        <taxon>Bacillales</taxon>
        <taxon>Paenibacillaceae</taxon>
        <taxon>Paenibacillus</taxon>
    </lineage>
</organism>
<dbReference type="Gene3D" id="3.40.50.1000">
    <property type="entry name" value="HAD superfamily/HAD-like"/>
    <property type="match status" value="1"/>
</dbReference>
<dbReference type="Gene3D" id="1.10.150.400">
    <property type="match status" value="1"/>
</dbReference>
<dbReference type="RefSeq" id="WP_171643808.1">
    <property type="nucleotide sequence ID" value="NZ_WHOA01000094.1"/>
</dbReference>
<dbReference type="Proteomes" id="UP000616779">
    <property type="component" value="Unassembled WGS sequence"/>
</dbReference>
<dbReference type="InterPro" id="IPR023214">
    <property type="entry name" value="HAD_sf"/>
</dbReference>
<reference evidence="1 2" key="1">
    <citation type="submission" date="2019-10" db="EMBL/GenBank/DDBJ databases">
        <title>Description of Paenibacillus terrestris sp. nov.</title>
        <authorList>
            <person name="Carlier A."/>
            <person name="Qi S."/>
        </authorList>
    </citation>
    <scope>NUCLEOTIDE SEQUENCE [LARGE SCALE GENOMIC DNA]</scope>
    <source>
        <strain evidence="1 2">LMG 31458</strain>
    </source>
</reference>
<protein>
    <submittedName>
        <fullName evidence="1">HAD family hydrolase</fullName>
    </submittedName>
</protein>
<dbReference type="EMBL" id="WHOA01000094">
    <property type="protein sequence ID" value="NOU72520.1"/>
    <property type="molecule type" value="Genomic_DNA"/>
</dbReference>
<name>A0ABX1XVC8_9BACL</name>
<evidence type="ECO:0000313" key="2">
    <source>
        <dbReference type="Proteomes" id="UP000616779"/>
    </source>
</evidence>
<dbReference type="SUPFAM" id="SSF56784">
    <property type="entry name" value="HAD-like"/>
    <property type="match status" value="1"/>
</dbReference>
<evidence type="ECO:0000313" key="1">
    <source>
        <dbReference type="EMBL" id="NOU72520.1"/>
    </source>
</evidence>
<sequence length="825" mass="92278">MLEVPHTSISFTDIHLWKKDRFLSGLIGDIDAISLLSLDIFDTLLFRTCANPSDVFVLVAEKAHRVGSLKASISPAAFKEMRIRAENNARDRQAAVTGFGEVTLELIYAEMPEGVCIRDKMAQIEVETEAEVCYVNPHVASLLAACKSKQIPVALLSDMYLSSAQLRWILASAGLDLSSVDALLVSSEEHEGKSSGHLFARLKELYPQIESHAIVHIGDNIAADVEGAAKEGIRSVHYNVVPEHFESLHHWEYVRHGHVLPEWKSLRKLAEASDTTVGMGELDRVFYKMGASVIGPFLQALCEWVIDQCVDEGIQIVHPLMREAYLLAPMLENAARIRGVDLQIKPIYVSRQATFLAGLESFGDDELSLLLGIHGLKIGDLFEVLDICEESDHFEPFLEERIENCKYIIGENGSSIYDQVGGFLRSAPIQTKILASVQRHRQLFVSYLKQEFGSPERLVTVDIGFHGTIQKSLEKIVSLAGHKPQMMHLLAVGANRLDELSMRGMDIRSMLRSGSGGSDEGKRIARTPAFLEELMMGGFGSTLRYAENELGQIRPITAELKRSDEEYAMKRACQEGALAFQGYYAYLLQQKEGRLQRASLQPVEWSKPLHRVLDMPRPEEARLLGDLTHQDNFCTEYIAPICEDVTEEWFVQGPEAFLNSCNYGPSILNANWPQGLVTRQFPYYLYTFYLRLQDGFGSQVMLFEAIHRVKEDGLSAIHLYGTGAFAEQALKMAWFHGLQIRCWIDPHVGLDATPWGRFAYFTLEKVRDGGIEAEIGTRTGTGAGAEIASHAFLIATLSEMKEYKNHILHVYEGSGVTPIFYELCP</sequence>
<accession>A0ABX1XVC8</accession>